<dbReference type="Proteomes" id="UP001497516">
    <property type="component" value="Chromosome 3"/>
</dbReference>
<name>A0AAV2DRU2_9ROSI</name>
<evidence type="ECO:0000256" key="1">
    <source>
        <dbReference type="SAM" id="Coils"/>
    </source>
</evidence>
<keyword evidence="3" id="KW-1185">Reference proteome</keyword>
<dbReference type="EMBL" id="OZ034816">
    <property type="protein sequence ID" value="CAL1376311.1"/>
    <property type="molecule type" value="Genomic_DNA"/>
</dbReference>
<gene>
    <name evidence="2" type="ORF">LTRI10_LOCUS18049</name>
</gene>
<proteinExistence type="predicted"/>
<dbReference type="PANTHER" id="PTHR37707:SF1">
    <property type="entry name" value="MATERNAL EFFECT EMBRYO ARREST 9"/>
    <property type="match status" value="1"/>
</dbReference>
<accession>A0AAV2DRU2</accession>
<reference evidence="2 3" key="1">
    <citation type="submission" date="2024-04" db="EMBL/GenBank/DDBJ databases">
        <authorList>
            <person name="Fracassetti M."/>
        </authorList>
    </citation>
    <scope>NUCLEOTIDE SEQUENCE [LARGE SCALE GENOMIC DNA]</scope>
</reference>
<feature type="coiled-coil region" evidence="1">
    <location>
        <begin position="85"/>
        <end position="112"/>
    </location>
</feature>
<sequence length="147" mass="16352">MTSARSGAHLRQRRWSRRNLEIGLCDGGGVAVSALRASLRSSQIRPESSIFCLLADELMRDKHFDPSKIESDLMKLFELEAYKAWAALESAMEAAITELRRFEEEMDGMAKAELESDGVAKEMDGMAKEKAASVASKRFVPGRRIGK</sequence>
<keyword evidence="1" id="KW-0175">Coiled coil</keyword>
<protein>
    <submittedName>
        <fullName evidence="2">Uncharacterized protein</fullName>
    </submittedName>
</protein>
<dbReference type="AlphaFoldDB" id="A0AAV2DRU2"/>
<evidence type="ECO:0000313" key="2">
    <source>
        <dbReference type="EMBL" id="CAL1376311.1"/>
    </source>
</evidence>
<evidence type="ECO:0000313" key="3">
    <source>
        <dbReference type="Proteomes" id="UP001497516"/>
    </source>
</evidence>
<organism evidence="2 3">
    <name type="scientific">Linum trigynum</name>
    <dbReference type="NCBI Taxonomy" id="586398"/>
    <lineage>
        <taxon>Eukaryota</taxon>
        <taxon>Viridiplantae</taxon>
        <taxon>Streptophyta</taxon>
        <taxon>Embryophyta</taxon>
        <taxon>Tracheophyta</taxon>
        <taxon>Spermatophyta</taxon>
        <taxon>Magnoliopsida</taxon>
        <taxon>eudicotyledons</taxon>
        <taxon>Gunneridae</taxon>
        <taxon>Pentapetalae</taxon>
        <taxon>rosids</taxon>
        <taxon>fabids</taxon>
        <taxon>Malpighiales</taxon>
        <taxon>Linaceae</taxon>
        <taxon>Linum</taxon>
    </lineage>
</organism>
<dbReference type="PANTHER" id="PTHR37707">
    <property type="entry name" value="MATERNAL EFFECT EMBRYO ARREST 9"/>
    <property type="match status" value="1"/>
</dbReference>